<evidence type="ECO:0000313" key="4">
    <source>
        <dbReference type="Proteomes" id="UP000046393"/>
    </source>
</evidence>
<dbReference type="Pfam" id="PF01682">
    <property type="entry name" value="DB"/>
    <property type="match status" value="1"/>
</dbReference>
<evidence type="ECO:0000313" key="5">
    <source>
        <dbReference type="WBParaSite" id="SMUV_0000101401-mRNA-1"/>
    </source>
</evidence>
<protein>
    <submittedName>
        <fullName evidence="5">DB domain-containing protein</fullName>
    </submittedName>
</protein>
<feature type="domain" description="Domain of unknown function DB" evidence="3">
    <location>
        <begin position="429"/>
        <end position="527"/>
    </location>
</feature>
<reference evidence="5" key="1">
    <citation type="submission" date="2016-04" db="UniProtKB">
        <authorList>
            <consortium name="WormBaseParasite"/>
        </authorList>
    </citation>
    <scope>IDENTIFICATION</scope>
</reference>
<feature type="signal peptide" evidence="2">
    <location>
        <begin position="1"/>
        <end position="21"/>
    </location>
</feature>
<dbReference type="AlphaFoldDB" id="A0A0N5AA48"/>
<evidence type="ECO:0000259" key="3">
    <source>
        <dbReference type="Pfam" id="PF01682"/>
    </source>
</evidence>
<name>A0A0N5AA48_9BILA</name>
<proteinExistence type="predicted"/>
<sequence length="533" mass="59357">MLPKGLFKLCLLVSLYLNVNADLPSCERVKCHHCNIKFIAEKCPEICKICENRHNPEQKRTQQPTYVVAAQQTHELRQDGNSGLLRPISDSESPSQTTSLKYQGPQTLQIKLKAVYSSEEMQPTQQQFLSENIQTPYLTQQNPASAAQPNSIQLPASSPTTNPYQLTPQQQYAAPQSQNMQPLPYLTAKIQTQQPTATNQQQQQPASSPITLQQTPAFNPFQPFLTQTFNAIPGMNISPLFANPYTPFPLPTIAPVTLPPLQYAQNVPQQQPTYQPYPNQQHTNQYYQYPINDGHPSVLQKPQSVSAASNHITKPTSQTQITYPEPVKYGLQKVQSQENSFTQQISTGQTVVTQPQTQTLYAKKKQTTSITKPANTVVTPKKPIEKKVETVSSEYPNIQTSIDGPKCPRQPNWQPCISKQVANDRFRNCCLRLGEGCSSLCSYDSTLATIQLSVLTGRCPLSKVGEMMVCASGYEDATPCCEAHNVFEPGYEHCKPYCNPAAGLPQGGMLAEKFKCLGKLSQIQRCFYVTQRP</sequence>
<feature type="chain" id="PRO_5007419195" evidence="2">
    <location>
        <begin position="22"/>
        <end position="533"/>
    </location>
</feature>
<feature type="region of interest" description="Disordered" evidence="1">
    <location>
        <begin position="140"/>
        <end position="177"/>
    </location>
</feature>
<keyword evidence="2" id="KW-0732">Signal</keyword>
<dbReference type="InterPro" id="IPR002602">
    <property type="entry name" value="DB"/>
</dbReference>
<feature type="region of interest" description="Disordered" evidence="1">
    <location>
        <begin position="76"/>
        <end position="103"/>
    </location>
</feature>
<dbReference type="PANTHER" id="PTHR21679:SF6">
    <property type="entry name" value="DOMAIN OF UNKNOWN FUNCTION DB DOMAIN-CONTAINING PROTEIN"/>
    <property type="match status" value="1"/>
</dbReference>
<evidence type="ECO:0000256" key="1">
    <source>
        <dbReference type="SAM" id="MobiDB-lite"/>
    </source>
</evidence>
<dbReference type="STRING" id="451379.A0A0N5AA48"/>
<dbReference type="PANTHER" id="PTHR21679">
    <property type="entry name" value="DOMAIN OF UNKNOWN FUNCTION DB DOMAIN-CONTAINING PROTEIN-RELATED"/>
    <property type="match status" value="1"/>
</dbReference>
<feature type="compositionally biased region" description="Polar residues" evidence="1">
    <location>
        <begin position="90"/>
        <end position="103"/>
    </location>
</feature>
<keyword evidence="4" id="KW-1185">Reference proteome</keyword>
<feature type="compositionally biased region" description="Low complexity" evidence="1">
    <location>
        <begin position="192"/>
        <end position="209"/>
    </location>
</feature>
<accession>A0A0N5AA48</accession>
<evidence type="ECO:0000256" key="2">
    <source>
        <dbReference type="SAM" id="SignalP"/>
    </source>
</evidence>
<dbReference type="WBParaSite" id="SMUV_0000101401-mRNA-1">
    <property type="protein sequence ID" value="SMUV_0000101401-mRNA-1"/>
    <property type="gene ID" value="SMUV_0000101401"/>
</dbReference>
<feature type="region of interest" description="Disordered" evidence="1">
    <location>
        <begin position="192"/>
        <end position="212"/>
    </location>
</feature>
<organism evidence="4 5">
    <name type="scientific">Syphacia muris</name>
    <dbReference type="NCBI Taxonomy" id="451379"/>
    <lineage>
        <taxon>Eukaryota</taxon>
        <taxon>Metazoa</taxon>
        <taxon>Ecdysozoa</taxon>
        <taxon>Nematoda</taxon>
        <taxon>Chromadorea</taxon>
        <taxon>Rhabditida</taxon>
        <taxon>Spirurina</taxon>
        <taxon>Oxyuridomorpha</taxon>
        <taxon>Oxyuroidea</taxon>
        <taxon>Oxyuridae</taxon>
        <taxon>Syphacia</taxon>
    </lineage>
</organism>
<dbReference type="Proteomes" id="UP000046393">
    <property type="component" value="Unplaced"/>
</dbReference>